<sequence>MATSGNYKLPFNPSTLFSATGFIESCSQEESIAQNLMLLITTKQGENRFDRFYGNAVWDIDFENAKSEGEWERIFRQSMEECILKYEPRLSNAEVKVRISYLEQSNAKKATVIKKKASIHIQAILSDSREIYQFATEIFLSPLSVD</sequence>
<dbReference type="RefSeq" id="WP_076380023.1">
    <property type="nucleotide sequence ID" value="NZ_AP017422.1"/>
</dbReference>
<dbReference type="Proteomes" id="UP000186917">
    <property type="component" value="Unassembled WGS sequence"/>
</dbReference>
<feature type="domain" description="IraD/Gp25-like" evidence="1">
    <location>
        <begin position="27"/>
        <end position="122"/>
    </location>
</feature>
<reference evidence="3" key="1">
    <citation type="submission" date="2017-01" db="EMBL/GenBank/DDBJ databases">
        <authorList>
            <person name="Varghese N."/>
            <person name="Submissions S."/>
        </authorList>
    </citation>
    <scope>NUCLEOTIDE SEQUENCE [LARGE SCALE GENOMIC DNA]</scope>
    <source>
        <strain evidence="3">DSM 21054</strain>
    </source>
</reference>
<dbReference type="OrthoDB" id="1161413at2"/>
<dbReference type="InterPro" id="IPR007048">
    <property type="entry name" value="IraD/Gp25-like"/>
</dbReference>
<proteinExistence type="predicted"/>
<evidence type="ECO:0000313" key="2">
    <source>
        <dbReference type="EMBL" id="SIT21726.1"/>
    </source>
</evidence>
<dbReference type="EMBL" id="FTOR01000005">
    <property type="protein sequence ID" value="SIT21726.1"/>
    <property type="molecule type" value="Genomic_DNA"/>
</dbReference>
<evidence type="ECO:0000259" key="1">
    <source>
        <dbReference type="Pfam" id="PF04965"/>
    </source>
</evidence>
<evidence type="ECO:0000313" key="3">
    <source>
        <dbReference type="Proteomes" id="UP000186917"/>
    </source>
</evidence>
<keyword evidence="3" id="KW-1185">Reference proteome</keyword>
<dbReference type="SUPFAM" id="SSF160719">
    <property type="entry name" value="gpW/gp25-like"/>
    <property type="match status" value="1"/>
</dbReference>
<dbReference type="Pfam" id="PF04965">
    <property type="entry name" value="GPW_gp25"/>
    <property type="match status" value="1"/>
</dbReference>
<dbReference type="AlphaFoldDB" id="A0A173MCR0"/>
<dbReference type="Gene3D" id="3.10.450.40">
    <property type="match status" value="1"/>
</dbReference>
<dbReference type="STRING" id="477680.SAMN05421788_105182"/>
<protein>
    <submittedName>
        <fullName evidence="2">Gene 25-like lysozyme</fullName>
    </submittedName>
</protein>
<gene>
    <name evidence="2" type="ORF">SAMN05421788_105182</name>
</gene>
<name>A0A173MCR0_9BACT</name>
<dbReference type="KEGG" id="fln:FLA_1370"/>
<organism evidence="2 3">
    <name type="scientific">Filimonas lacunae</name>
    <dbReference type="NCBI Taxonomy" id="477680"/>
    <lineage>
        <taxon>Bacteria</taxon>
        <taxon>Pseudomonadati</taxon>
        <taxon>Bacteroidota</taxon>
        <taxon>Chitinophagia</taxon>
        <taxon>Chitinophagales</taxon>
        <taxon>Chitinophagaceae</taxon>
        <taxon>Filimonas</taxon>
    </lineage>
</organism>
<accession>A0A173MCR0</accession>